<accession>A0A250XHS1</accession>
<evidence type="ECO:0000256" key="6">
    <source>
        <dbReference type="ARBA" id="ARBA00023163"/>
    </source>
</evidence>
<evidence type="ECO:0000256" key="8">
    <source>
        <dbReference type="PROSITE-ProRule" id="PRU00228"/>
    </source>
</evidence>
<dbReference type="GO" id="GO:0003713">
    <property type="term" value="F:transcription coactivator activity"/>
    <property type="evidence" value="ECO:0007669"/>
    <property type="project" value="TreeGrafter"/>
</dbReference>
<dbReference type="FunFam" id="1.10.10.10:FF:000087">
    <property type="entry name" value="Transcriptional adapter 2"/>
    <property type="match status" value="1"/>
</dbReference>
<comment type="caution">
    <text evidence="15">The sequence shown here is derived from an EMBL/GenBank/DDBJ whole genome shotgun (WGS) entry which is preliminary data.</text>
</comment>
<feature type="domain" description="Myb-like" evidence="10">
    <location>
        <begin position="94"/>
        <end position="137"/>
    </location>
</feature>
<dbReference type="OrthoDB" id="270417at2759"/>
<dbReference type="AlphaFoldDB" id="A0A250XHS1"/>
<keyword evidence="2" id="KW-0479">Metal-binding</keyword>
<protein>
    <recommendedName>
        <fullName evidence="17">Transcriptional adapter</fullName>
    </recommendedName>
</protein>
<reference evidence="15 16" key="1">
    <citation type="submission" date="2017-08" db="EMBL/GenBank/DDBJ databases">
        <title>Acidophilic green algal genome provides insights into adaptation to an acidic environment.</title>
        <authorList>
            <person name="Hirooka S."/>
            <person name="Hirose Y."/>
            <person name="Kanesaki Y."/>
            <person name="Higuchi S."/>
            <person name="Fujiwara T."/>
            <person name="Onuma R."/>
            <person name="Era A."/>
            <person name="Ohbayashi R."/>
            <person name="Uzuka A."/>
            <person name="Nozaki H."/>
            <person name="Yoshikawa H."/>
            <person name="Miyagishima S.Y."/>
        </authorList>
    </citation>
    <scope>NUCLEOTIDE SEQUENCE [LARGE SCALE GENOMIC DNA]</scope>
    <source>
        <strain evidence="15 16">NIES-2499</strain>
    </source>
</reference>
<evidence type="ECO:0000256" key="1">
    <source>
        <dbReference type="ARBA" id="ARBA00004123"/>
    </source>
</evidence>
<evidence type="ECO:0000256" key="3">
    <source>
        <dbReference type="ARBA" id="ARBA00022771"/>
    </source>
</evidence>
<sequence>MSEQTTSIGRGRRRAARESGLLKTPHFELKRALYHCNYCQKDISNVARIKCAICPDFDLCLQCFSVGVEITPHKNYHDYRVVDNLSFPILHPEWGADEEILLLEAVDIFGLGNWVSVADHVANKTVQQCKQHYFQTYIDTETFPYPVVAPELSLMTEEQLRLGTINAPSGSIQPSRKRLKLDGKDQAVTPQLAESDVEQNLLLPMSAETQRIEKAEECATGTSAPVKLEDGAANTDAAAKPSMGCKAMSHKEHAASVAASDSVAAAPAASTAASGSHSRLEGAAAIQTQGTNGTLIGHKEGTPQLGAPVGLPWAGGKELNKSKLGFDPDGSGYHFKRHDFDPEWDNDAECVISDMEFTELDTEEDRKQKLRILEIYNKRLDERERRRAFLASRNLIRVKHYQSLDKRRTPQEKEMLARLRVFARYGAAPGEHEQLVEGILLESRLRARLQELKEYRRHGIRTLADADVFETERRRSKNADQAAALAAKAVARSRLSIPPTPHGAAGGSTSTLSLLESVEEVTLLPTPSALAAGASKAGAAGAPVGRSAAVALSNWRSRRGVPLDITCLPGVELLSRRERELCALSRLLPVHYLALKDLMLRDCQKHGAVSKQEARTFFRLDATRCLKLYELWTTLGWVSAGNSSNKGGAGAPHNTPLPPIPGGALTAKRLSGSNSGLAGPSTGLHQGKSDGAAMLMSRRLHVDAPPALNLGTPGPTVGGLVDWGFGASRPGSTQPSPSFGLDLSAFSGSADTFTAGSTFPGAPFSNLSPASQQDPSRGLMNYAFGAQSSSSPSVLAAAAAAFIRNQRQSSGGGAVSAVGGGGAVWPTFPISMTPQQQQQMLMLLQQQQSALQPLTQQQSNPESKEL</sequence>
<dbReference type="Proteomes" id="UP000232323">
    <property type="component" value="Unassembled WGS sequence"/>
</dbReference>
<feature type="domain" description="SWIRM" evidence="12">
    <location>
        <begin position="554"/>
        <end position="649"/>
    </location>
</feature>
<feature type="region of interest" description="Disordered" evidence="9">
    <location>
        <begin position="165"/>
        <end position="185"/>
    </location>
</feature>
<name>A0A250XHS1_9CHLO</name>
<dbReference type="GO" id="GO:0003682">
    <property type="term" value="F:chromatin binding"/>
    <property type="evidence" value="ECO:0007669"/>
    <property type="project" value="TreeGrafter"/>
</dbReference>
<dbReference type="PROSITE" id="PS50135">
    <property type="entry name" value="ZF_ZZ_2"/>
    <property type="match status" value="1"/>
</dbReference>
<keyword evidence="5" id="KW-0805">Transcription regulation</keyword>
<dbReference type="Gene3D" id="1.10.10.10">
    <property type="entry name" value="Winged helix-like DNA-binding domain superfamily/Winged helix DNA-binding domain"/>
    <property type="match status" value="1"/>
</dbReference>
<keyword evidence="7" id="KW-0539">Nucleus</keyword>
<dbReference type="Pfam" id="PF00249">
    <property type="entry name" value="Myb_DNA-binding"/>
    <property type="match status" value="1"/>
</dbReference>
<dbReference type="SUPFAM" id="SSF46689">
    <property type="entry name" value="Homeodomain-like"/>
    <property type="match status" value="2"/>
</dbReference>
<dbReference type="InterPro" id="IPR041983">
    <property type="entry name" value="ADA2-like_ZZ"/>
</dbReference>
<feature type="region of interest" description="Disordered" evidence="9">
    <location>
        <begin position="645"/>
        <end position="688"/>
    </location>
</feature>
<evidence type="ECO:0000256" key="9">
    <source>
        <dbReference type="SAM" id="MobiDB-lite"/>
    </source>
</evidence>
<dbReference type="SUPFAM" id="SSF57850">
    <property type="entry name" value="RING/U-box"/>
    <property type="match status" value="1"/>
</dbReference>
<dbReference type="InterPro" id="IPR000433">
    <property type="entry name" value="Znf_ZZ"/>
</dbReference>
<dbReference type="InterPro" id="IPR017884">
    <property type="entry name" value="SANT_dom"/>
</dbReference>
<evidence type="ECO:0000256" key="7">
    <source>
        <dbReference type="ARBA" id="ARBA00023242"/>
    </source>
</evidence>
<dbReference type="Pfam" id="PF22941">
    <property type="entry name" value="TADA2A-like_3rd"/>
    <property type="match status" value="1"/>
</dbReference>
<evidence type="ECO:0000259" key="10">
    <source>
        <dbReference type="PROSITE" id="PS50090"/>
    </source>
</evidence>
<dbReference type="GO" id="GO:0006338">
    <property type="term" value="P:chromatin remodeling"/>
    <property type="evidence" value="ECO:0007669"/>
    <property type="project" value="TreeGrafter"/>
</dbReference>
<evidence type="ECO:0000256" key="5">
    <source>
        <dbReference type="ARBA" id="ARBA00023015"/>
    </source>
</evidence>
<evidence type="ECO:0000259" key="11">
    <source>
        <dbReference type="PROSITE" id="PS50135"/>
    </source>
</evidence>
<dbReference type="GO" id="GO:0005634">
    <property type="term" value="C:nucleus"/>
    <property type="evidence" value="ECO:0007669"/>
    <property type="project" value="UniProtKB-SubCell"/>
</dbReference>
<dbReference type="Pfam" id="PF25299">
    <property type="entry name" value="ZZ_ADA2"/>
    <property type="match status" value="1"/>
</dbReference>
<feature type="domain" description="SANT" evidence="13">
    <location>
        <begin position="89"/>
        <end position="141"/>
    </location>
</feature>
<feature type="domain" description="ZZ-type" evidence="11">
    <location>
        <begin position="31"/>
        <end position="87"/>
    </location>
</feature>
<dbReference type="PANTHER" id="PTHR12374:SF20">
    <property type="entry name" value="TRANSCRIPTIONAL ADAPTER 2-ALPHA"/>
    <property type="match status" value="1"/>
</dbReference>
<dbReference type="PROSITE" id="PS51293">
    <property type="entry name" value="SANT"/>
    <property type="match status" value="1"/>
</dbReference>
<dbReference type="STRING" id="1157962.A0A250XHS1"/>
<dbReference type="GO" id="GO:0008270">
    <property type="term" value="F:zinc ion binding"/>
    <property type="evidence" value="ECO:0007669"/>
    <property type="project" value="UniProtKB-KW"/>
</dbReference>
<organism evidence="15 16">
    <name type="scientific">Chlamydomonas eustigma</name>
    <dbReference type="NCBI Taxonomy" id="1157962"/>
    <lineage>
        <taxon>Eukaryota</taxon>
        <taxon>Viridiplantae</taxon>
        <taxon>Chlorophyta</taxon>
        <taxon>core chlorophytes</taxon>
        <taxon>Chlorophyceae</taxon>
        <taxon>CS clade</taxon>
        <taxon>Chlamydomonadales</taxon>
        <taxon>Chlamydomonadaceae</taxon>
        <taxon>Chlamydomonas</taxon>
    </lineage>
</organism>
<dbReference type="InterPro" id="IPR017930">
    <property type="entry name" value="Myb_dom"/>
</dbReference>
<dbReference type="InterPro" id="IPR036388">
    <property type="entry name" value="WH-like_DNA-bd_sf"/>
</dbReference>
<keyword evidence="16" id="KW-1185">Reference proteome</keyword>
<dbReference type="FunFam" id="3.30.60.90:FF:000008">
    <property type="entry name" value="Transcriptional adapter 2"/>
    <property type="match status" value="1"/>
</dbReference>
<dbReference type="InterPro" id="IPR001005">
    <property type="entry name" value="SANT/Myb"/>
</dbReference>
<evidence type="ECO:0000259" key="14">
    <source>
        <dbReference type="PROSITE" id="PS51294"/>
    </source>
</evidence>
<dbReference type="PROSITE" id="PS50090">
    <property type="entry name" value="MYB_LIKE"/>
    <property type="match status" value="1"/>
</dbReference>
<dbReference type="InterPro" id="IPR007526">
    <property type="entry name" value="SWIRM"/>
</dbReference>
<evidence type="ECO:0000259" key="12">
    <source>
        <dbReference type="PROSITE" id="PS50934"/>
    </source>
</evidence>
<dbReference type="InterPro" id="IPR043145">
    <property type="entry name" value="Znf_ZZ_sf"/>
</dbReference>
<dbReference type="InterPro" id="IPR055141">
    <property type="entry name" value="TADA2A_B-like_dom"/>
</dbReference>
<keyword evidence="3 8" id="KW-0863">Zinc-finger</keyword>
<dbReference type="CDD" id="cd00167">
    <property type="entry name" value="SANT"/>
    <property type="match status" value="1"/>
</dbReference>
<keyword evidence="6" id="KW-0804">Transcription</keyword>
<dbReference type="SMART" id="SM00291">
    <property type="entry name" value="ZnF_ZZ"/>
    <property type="match status" value="1"/>
</dbReference>
<comment type="subcellular location">
    <subcellularLocation>
        <location evidence="1">Nucleus</location>
    </subcellularLocation>
</comment>
<proteinExistence type="predicted"/>
<dbReference type="PROSITE" id="PS50934">
    <property type="entry name" value="SWIRM"/>
    <property type="match status" value="1"/>
</dbReference>
<evidence type="ECO:0000256" key="4">
    <source>
        <dbReference type="ARBA" id="ARBA00022833"/>
    </source>
</evidence>
<dbReference type="InterPro" id="IPR009057">
    <property type="entry name" value="Homeodomain-like_sf"/>
</dbReference>
<dbReference type="Gene3D" id="1.10.10.60">
    <property type="entry name" value="Homeodomain-like"/>
    <property type="match status" value="1"/>
</dbReference>
<evidence type="ECO:0000313" key="15">
    <source>
        <dbReference type="EMBL" id="GAX82593.1"/>
    </source>
</evidence>
<dbReference type="PANTHER" id="PTHR12374">
    <property type="entry name" value="TRANSCRIPTIONAL ADAPTOR 2 ADA2 -RELATED"/>
    <property type="match status" value="1"/>
</dbReference>
<feature type="domain" description="HTH myb-type" evidence="14">
    <location>
        <begin position="86"/>
        <end position="141"/>
    </location>
</feature>
<evidence type="ECO:0000256" key="2">
    <source>
        <dbReference type="ARBA" id="ARBA00022723"/>
    </source>
</evidence>
<evidence type="ECO:0008006" key="17">
    <source>
        <dbReference type="Google" id="ProtNLM"/>
    </source>
</evidence>
<dbReference type="CDD" id="cd02335">
    <property type="entry name" value="ZZ_ADA2"/>
    <property type="match status" value="1"/>
</dbReference>
<evidence type="ECO:0000259" key="13">
    <source>
        <dbReference type="PROSITE" id="PS51293"/>
    </source>
</evidence>
<evidence type="ECO:0000313" key="16">
    <source>
        <dbReference type="Proteomes" id="UP000232323"/>
    </source>
</evidence>
<dbReference type="GO" id="GO:0006357">
    <property type="term" value="P:regulation of transcription by RNA polymerase II"/>
    <property type="evidence" value="ECO:0007669"/>
    <property type="project" value="TreeGrafter"/>
</dbReference>
<dbReference type="Gene3D" id="3.30.60.90">
    <property type="match status" value="1"/>
</dbReference>
<dbReference type="EMBL" id="BEGY01000083">
    <property type="protein sequence ID" value="GAX82593.1"/>
    <property type="molecule type" value="Genomic_DNA"/>
</dbReference>
<dbReference type="PROSITE" id="PS01357">
    <property type="entry name" value="ZF_ZZ_1"/>
    <property type="match status" value="1"/>
</dbReference>
<keyword evidence="4" id="KW-0862">Zinc</keyword>
<gene>
    <name evidence="15" type="ORF">CEUSTIGMA_g10019.t1</name>
</gene>
<dbReference type="PROSITE" id="PS51294">
    <property type="entry name" value="HTH_MYB"/>
    <property type="match status" value="1"/>
</dbReference>
<dbReference type="SMART" id="SM00717">
    <property type="entry name" value="SANT"/>
    <property type="match status" value="1"/>
</dbReference>